<dbReference type="Proteomes" id="UP001148786">
    <property type="component" value="Unassembled WGS sequence"/>
</dbReference>
<organism evidence="1 2">
    <name type="scientific">Agrocybe chaxingu</name>
    <dbReference type="NCBI Taxonomy" id="84603"/>
    <lineage>
        <taxon>Eukaryota</taxon>
        <taxon>Fungi</taxon>
        <taxon>Dikarya</taxon>
        <taxon>Basidiomycota</taxon>
        <taxon>Agaricomycotina</taxon>
        <taxon>Agaricomycetes</taxon>
        <taxon>Agaricomycetidae</taxon>
        <taxon>Agaricales</taxon>
        <taxon>Agaricineae</taxon>
        <taxon>Strophariaceae</taxon>
        <taxon>Agrocybe</taxon>
    </lineage>
</organism>
<name>A0A9W8MX62_9AGAR</name>
<keyword evidence="2" id="KW-1185">Reference proteome</keyword>
<protein>
    <submittedName>
        <fullName evidence="1">Uncharacterized protein</fullName>
    </submittedName>
</protein>
<evidence type="ECO:0000313" key="2">
    <source>
        <dbReference type="Proteomes" id="UP001148786"/>
    </source>
</evidence>
<dbReference type="OrthoDB" id="2953592at2759"/>
<sequence>MVDDISTDIPAEVSKIRDGIPATDLIKSLLKFIAIDAAKYQRDVNLAHQVFYRSRVAYEAISTLATAVEQAAVPDWDSFGKYTGAIPPLERLLLQFYAKNLDNTEARRHLPPQSSSPLDALTFISGWTEDRKMLTDVLDGLANDDITNISEDVGMVISASRQEARTSDDKATIAALHQFLKTSTVDDKSIGQPTSIVKKIKVLAPTTDEEWRERLKDGEIWTSTLSLVATLLARLESTPPNSVALAEVEEEWNKLKELLVLLKGPVHDIETLPEMLELIKLAAKIRRPFHGRTVELIRMLHRLDTYSSDGANSVGMHRKALKDLMHDAIKAVEETSKEVTDVKAITTTSSEYQKHDLALHKILEGVQEAFKAVELEGEWNARDQNYKAAVKVDESHLNGMRRRLGLEL</sequence>
<dbReference type="AlphaFoldDB" id="A0A9W8MX62"/>
<reference evidence="1" key="1">
    <citation type="submission" date="2022-07" db="EMBL/GenBank/DDBJ databases">
        <title>Genome Sequence of Agrocybe chaxingu.</title>
        <authorList>
            <person name="Buettner E."/>
        </authorList>
    </citation>
    <scope>NUCLEOTIDE SEQUENCE</scope>
    <source>
        <strain evidence="1">MP-N11</strain>
    </source>
</reference>
<evidence type="ECO:0000313" key="1">
    <source>
        <dbReference type="EMBL" id="KAJ3512166.1"/>
    </source>
</evidence>
<proteinExistence type="predicted"/>
<comment type="caution">
    <text evidence="1">The sequence shown here is derived from an EMBL/GenBank/DDBJ whole genome shotgun (WGS) entry which is preliminary data.</text>
</comment>
<accession>A0A9W8MX62</accession>
<gene>
    <name evidence="1" type="ORF">NLJ89_g3676</name>
</gene>
<dbReference type="EMBL" id="JANKHO010000276">
    <property type="protein sequence ID" value="KAJ3512166.1"/>
    <property type="molecule type" value="Genomic_DNA"/>
</dbReference>